<dbReference type="RefSeq" id="WP_248265897.1">
    <property type="nucleotide sequence ID" value="NZ_CP096034.1"/>
</dbReference>
<sequence>MEFLNSSNCLLKSFSIRLLYRFDNRSLEKAIELVKREHSDIEAITQLGEGWVGEEAIAISEYCALKYQNDFKKALISAVNHIGDSDSLMSILYSIVYQYF</sequence>
<dbReference type="Proteomes" id="UP000830639">
    <property type="component" value="Chromosome"/>
</dbReference>
<reference evidence="1 2" key="1">
    <citation type="submission" date="2022-04" db="EMBL/GenBank/DDBJ databases">
        <title>Mechanism of arsenic methylation and mitigation arsenic toxicity by Bacillus sp. LH14 from an Arsenic-Contaminated Paddy Soil.</title>
        <authorList>
            <person name="Wang D."/>
        </authorList>
    </citation>
    <scope>NUCLEOTIDE SEQUENCE [LARGE SCALE GENOMIC DNA]</scope>
    <source>
        <strain evidence="1 2">LH14</strain>
    </source>
</reference>
<dbReference type="InterPro" id="IPR036705">
    <property type="entry name" value="Ribosyl_crysJ1_sf"/>
</dbReference>
<keyword evidence="2" id="KW-1185">Reference proteome</keyword>
<evidence type="ECO:0000313" key="2">
    <source>
        <dbReference type="Proteomes" id="UP000830639"/>
    </source>
</evidence>
<proteinExistence type="predicted"/>
<dbReference type="InterPro" id="IPR005502">
    <property type="entry name" value="Ribosyl_crysJ1"/>
</dbReference>
<accession>A0ABY4JFB2</accession>
<gene>
    <name evidence="1" type="ORF">MY490_11820</name>
</gene>
<dbReference type="EMBL" id="CP096034">
    <property type="protein sequence ID" value="UPM52530.1"/>
    <property type="molecule type" value="Genomic_DNA"/>
</dbReference>
<dbReference type="Gene3D" id="1.10.4080.10">
    <property type="entry name" value="ADP-ribosylation/Crystallin J1"/>
    <property type="match status" value="1"/>
</dbReference>
<name>A0ABY4JFB2_9BACI</name>
<protein>
    <submittedName>
        <fullName evidence="1">ADP-ribosylglycohydrolase family protein</fullName>
    </submittedName>
</protein>
<evidence type="ECO:0000313" key="1">
    <source>
        <dbReference type="EMBL" id="UPM52530.1"/>
    </source>
</evidence>
<organism evidence="1 2">
    <name type="scientific">Gottfriedia acidiceleris</name>
    <dbReference type="NCBI Taxonomy" id="371036"/>
    <lineage>
        <taxon>Bacteria</taxon>
        <taxon>Bacillati</taxon>
        <taxon>Bacillota</taxon>
        <taxon>Bacilli</taxon>
        <taxon>Bacillales</taxon>
        <taxon>Bacillaceae</taxon>
        <taxon>Gottfriedia</taxon>
    </lineage>
</organism>
<dbReference type="SUPFAM" id="SSF101478">
    <property type="entry name" value="ADP-ribosylglycohydrolase"/>
    <property type="match status" value="1"/>
</dbReference>
<dbReference type="Pfam" id="PF03747">
    <property type="entry name" value="ADP_ribosyl_GH"/>
    <property type="match status" value="1"/>
</dbReference>